<feature type="region of interest" description="Disordered" evidence="17">
    <location>
        <begin position="518"/>
        <end position="545"/>
    </location>
</feature>
<dbReference type="GO" id="GO:0003678">
    <property type="term" value="F:DNA helicase activity"/>
    <property type="evidence" value="ECO:0007669"/>
    <property type="project" value="UniProtKB-EC"/>
</dbReference>
<dbReference type="SUPFAM" id="SSF101420">
    <property type="entry name" value="C-terminal domain of Ku80"/>
    <property type="match status" value="1"/>
</dbReference>
<dbReference type="InterPro" id="IPR024193">
    <property type="entry name" value="Ku80"/>
</dbReference>
<keyword evidence="11" id="KW-0234">DNA repair</keyword>
<evidence type="ECO:0000256" key="9">
    <source>
        <dbReference type="ARBA" id="ARBA00023125"/>
    </source>
</evidence>
<protein>
    <recommendedName>
        <fullName evidence="14">ATP-dependent DNA helicase 2 subunit KU80</fullName>
        <ecNumber evidence="3">3.6.4.12</ecNumber>
    </recommendedName>
    <alternativeName>
        <fullName evidence="16">ATP-dependent DNA helicase 2 subunit 2</fullName>
    </alternativeName>
    <alternativeName>
        <fullName evidence="15">ATP-dependent DNA helicase II 80 kDa subunit</fullName>
    </alternativeName>
</protein>
<dbReference type="Pfam" id="PF03730">
    <property type="entry name" value="Ku_C"/>
    <property type="match status" value="1"/>
</dbReference>
<dbReference type="GO" id="GO:0003690">
    <property type="term" value="F:double-stranded DNA binding"/>
    <property type="evidence" value="ECO:0007669"/>
    <property type="project" value="TreeGrafter"/>
</dbReference>
<proteinExistence type="inferred from homology"/>
<evidence type="ECO:0000256" key="8">
    <source>
        <dbReference type="ARBA" id="ARBA00022840"/>
    </source>
</evidence>
<evidence type="ECO:0000256" key="7">
    <source>
        <dbReference type="ARBA" id="ARBA00022806"/>
    </source>
</evidence>
<dbReference type="PIRSF" id="PIRSF016570">
    <property type="entry name" value="Ku80"/>
    <property type="match status" value="1"/>
</dbReference>
<dbReference type="EMBL" id="JBDFQZ010000001">
    <property type="protein sequence ID" value="KAK9758053.1"/>
    <property type="molecule type" value="Genomic_DNA"/>
</dbReference>
<sequence>MARNKESLILLLDVSPKMHGVLPQVEKVCAMLLEKKLIYNKYDEVGIVLFGTADTNNDLTREVGGYENIVVLKDIKVVDGDLVDVVEQLQRGTVPGDFLDAIVVGMDMLIKKYGPTNKGKKRLCLISNALSRLRDPFEGTKDDQVSTIAMQMTEHAIKLECIVVRGKLSTDADKNIMDENDHLLELFTRTTSAKTVYVESSTALLGALRTRSIAPVTIFRGDLEVSPDLKIKVWVYKKTSEERFPTLKKYSDKAPATDRFATHEIKVDYEYKSIQDPDKTVPPEQRIKGYRYGPEVVPISSDEWEAVKFKPEKSVKLLGFTDAKNILRQYFMKDVNLFIAEPGKKESVIAVSALARAMKEMNKVAIVRCVWRQGQAGVVIGVLTPNISINENVPDSLYFNVLPFAEDVREFQFPSFRNLPAAFQPTEEQQNAADNLVQMLDLAPPAKEEILMPDFTPNPVLERFYHFLELRRKTPDAAVPPLDEALKMITEPNPEFVSHNKSVIDEFRKHFEVKENPKIKKSARSLREKPSGSDDEKEAAEDRHLEKPLISIENVPTAKIELKSIENVPIAKIEMKSIENVPTAMIENGEEKPSSSNANNSITTVDKIGKVTPVQDFEAMISRRDNPDWVTKAIKGMKSNILDLLEDSYAGNNYDQAIDCLVALRKGCVIEEEPKLFNDFLKYLCRYCQGHDMNDFCDLLVSKGMTLIAKSEAVDSDVADEAAASFLGTKDPKVELG</sequence>
<organism evidence="19 20">
    <name type="scientific">Saponaria officinalis</name>
    <name type="common">Common soapwort</name>
    <name type="synonym">Lychnis saponaria</name>
    <dbReference type="NCBI Taxonomy" id="3572"/>
    <lineage>
        <taxon>Eukaryota</taxon>
        <taxon>Viridiplantae</taxon>
        <taxon>Streptophyta</taxon>
        <taxon>Embryophyta</taxon>
        <taxon>Tracheophyta</taxon>
        <taxon>Spermatophyta</taxon>
        <taxon>Magnoliopsida</taxon>
        <taxon>eudicotyledons</taxon>
        <taxon>Gunneridae</taxon>
        <taxon>Pentapetalae</taxon>
        <taxon>Caryophyllales</taxon>
        <taxon>Caryophyllaceae</taxon>
        <taxon>Caryophylleae</taxon>
        <taxon>Saponaria</taxon>
    </lineage>
</organism>
<evidence type="ECO:0000256" key="17">
    <source>
        <dbReference type="SAM" id="MobiDB-lite"/>
    </source>
</evidence>
<evidence type="ECO:0000313" key="19">
    <source>
        <dbReference type="EMBL" id="KAK9758053.1"/>
    </source>
</evidence>
<dbReference type="InterPro" id="IPR014893">
    <property type="entry name" value="Ku_PK_bind"/>
</dbReference>
<dbReference type="Gene3D" id="2.40.290.10">
    <property type="match status" value="1"/>
</dbReference>
<keyword evidence="9" id="KW-0238">DNA-binding</keyword>
<dbReference type="SMART" id="SM00559">
    <property type="entry name" value="Ku78"/>
    <property type="match status" value="1"/>
</dbReference>
<dbReference type="Pfam" id="PF08785">
    <property type="entry name" value="Ku_PK_bind"/>
    <property type="match status" value="1"/>
</dbReference>
<evidence type="ECO:0000256" key="6">
    <source>
        <dbReference type="ARBA" id="ARBA00022801"/>
    </source>
</evidence>
<evidence type="ECO:0000256" key="4">
    <source>
        <dbReference type="ARBA" id="ARBA00022741"/>
    </source>
</evidence>
<name>A0AAW1NHM4_SAPOF</name>
<evidence type="ECO:0000256" key="10">
    <source>
        <dbReference type="ARBA" id="ARBA00023172"/>
    </source>
</evidence>
<dbReference type="InterPro" id="IPR016194">
    <property type="entry name" value="SPOC-like_C_dom_sf"/>
</dbReference>
<dbReference type="PANTHER" id="PTHR12604:SF4">
    <property type="entry name" value="X-RAY REPAIR CROSS-COMPLEMENTING PROTEIN 5"/>
    <property type="match status" value="1"/>
</dbReference>
<dbReference type="FunFam" id="3.40.50.410:FF:000102">
    <property type="entry name" value="ATP-dependent DNA helicase 2 subunit KU80"/>
    <property type="match status" value="1"/>
</dbReference>
<dbReference type="GO" id="GO:0042162">
    <property type="term" value="F:telomeric DNA binding"/>
    <property type="evidence" value="ECO:0007669"/>
    <property type="project" value="InterPro"/>
</dbReference>
<dbReference type="InterPro" id="IPR005161">
    <property type="entry name" value="Ku_N"/>
</dbReference>
<feature type="domain" description="Ku" evidence="18">
    <location>
        <begin position="278"/>
        <end position="419"/>
    </location>
</feature>
<evidence type="ECO:0000256" key="5">
    <source>
        <dbReference type="ARBA" id="ARBA00022763"/>
    </source>
</evidence>
<dbReference type="SUPFAM" id="SSF53300">
    <property type="entry name" value="vWA-like"/>
    <property type="match status" value="1"/>
</dbReference>
<keyword evidence="6" id="KW-0378">Hydrolase</keyword>
<evidence type="ECO:0000256" key="15">
    <source>
        <dbReference type="ARBA" id="ARBA00082843"/>
    </source>
</evidence>
<comment type="caution">
    <text evidence="19">The sequence shown here is derived from an EMBL/GenBank/DDBJ whole genome shotgun (WGS) entry which is preliminary data.</text>
</comment>
<dbReference type="FunFam" id="1.25.40.240:FF:000001">
    <property type="entry name" value="X-ray repair cross-complementing protein 5"/>
    <property type="match status" value="1"/>
</dbReference>
<reference evidence="19" key="1">
    <citation type="submission" date="2024-03" db="EMBL/GenBank/DDBJ databases">
        <title>WGS assembly of Saponaria officinalis var. Norfolk2.</title>
        <authorList>
            <person name="Jenkins J."/>
            <person name="Shu S."/>
            <person name="Grimwood J."/>
            <person name="Barry K."/>
            <person name="Goodstein D."/>
            <person name="Schmutz J."/>
            <person name="Leebens-Mack J."/>
            <person name="Osbourn A."/>
        </authorList>
    </citation>
    <scope>NUCLEOTIDE SEQUENCE [LARGE SCALE GENOMIC DNA]</scope>
    <source>
        <strain evidence="19">JIC</strain>
    </source>
</reference>
<dbReference type="InterPro" id="IPR006164">
    <property type="entry name" value="DNA_bd_Ku70/Ku80"/>
</dbReference>
<dbReference type="GO" id="GO:0006303">
    <property type="term" value="P:double-strand break repair via nonhomologous end joining"/>
    <property type="evidence" value="ECO:0007669"/>
    <property type="project" value="InterPro"/>
</dbReference>
<keyword evidence="8" id="KW-0067">ATP-binding</keyword>
<dbReference type="InterPro" id="IPR005160">
    <property type="entry name" value="Ku_C"/>
</dbReference>
<dbReference type="Pfam" id="PF02735">
    <property type="entry name" value="Ku"/>
    <property type="match status" value="1"/>
</dbReference>
<dbReference type="InterPro" id="IPR036494">
    <property type="entry name" value="Ku_C_sf"/>
</dbReference>
<gene>
    <name evidence="19" type="ORF">RND81_01G203500</name>
</gene>
<dbReference type="Gene3D" id="1.10.1600.10">
    <property type="match status" value="1"/>
</dbReference>
<keyword evidence="5" id="KW-0227">DNA damage</keyword>
<evidence type="ECO:0000256" key="11">
    <source>
        <dbReference type="ARBA" id="ARBA00023204"/>
    </source>
</evidence>
<dbReference type="AlphaFoldDB" id="A0AAW1NHM4"/>
<evidence type="ECO:0000256" key="2">
    <source>
        <dbReference type="ARBA" id="ARBA00007726"/>
    </source>
</evidence>
<dbReference type="SUPFAM" id="SSF100939">
    <property type="entry name" value="SPOC domain-like"/>
    <property type="match status" value="1"/>
</dbReference>
<dbReference type="CDD" id="cd00873">
    <property type="entry name" value="KU80"/>
    <property type="match status" value="1"/>
</dbReference>
<dbReference type="GO" id="GO:0005524">
    <property type="term" value="F:ATP binding"/>
    <property type="evidence" value="ECO:0007669"/>
    <property type="project" value="UniProtKB-KW"/>
</dbReference>
<evidence type="ECO:0000256" key="12">
    <source>
        <dbReference type="ARBA" id="ARBA00023242"/>
    </source>
</evidence>
<dbReference type="GO" id="GO:0016787">
    <property type="term" value="F:hydrolase activity"/>
    <property type="evidence" value="ECO:0007669"/>
    <property type="project" value="UniProtKB-KW"/>
</dbReference>
<dbReference type="InterPro" id="IPR036465">
    <property type="entry name" value="vWFA_dom_sf"/>
</dbReference>
<dbReference type="GO" id="GO:0000723">
    <property type="term" value="P:telomere maintenance"/>
    <property type="evidence" value="ECO:0007669"/>
    <property type="project" value="InterPro"/>
</dbReference>
<dbReference type="Proteomes" id="UP001443914">
    <property type="component" value="Unassembled WGS sequence"/>
</dbReference>
<evidence type="ECO:0000256" key="1">
    <source>
        <dbReference type="ARBA" id="ARBA00004123"/>
    </source>
</evidence>
<evidence type="ECO:0000256" key="14">
    <source>
        <dbReference type="ARBA" id="ARBA00069041"/>
    </source>
</evidence>
<feature type="compositionally biased region" description="Basic and acidic residues" evidence="17">
    <location>
        <begin position="525"/>
        <end position="545"/>
    </location>
</feature>
<comment type="similarity">
    <text evidence="2">Belongs to the ku80 family.</text>
</comment>
<evidence type="ECO:0000256" key="3">
    <source>
        <dbReference type="ARBA" id="ARBA00012551"/>
    </source>
</evidence>
<evidence type="ECO:0000256" key="16">
    <source>
        <dbReference type="ARBA" id="ARBA00083457"/>
    </source>
</evidence>
<dbReference type="GO" id="GO:0006310">
    <property type="term" value="P:DNA recombination"/>
    <property type="evidence" value="ECO:0007669"/>
    <property type="project" value="UniProtKB-KW"/>
</dbReference>
<evidence type="ECO:0000256" key="13">
    <source>
        <dbReference type="ARBA" id="ARBA00047995"/>
    </source>
</evidence>
<keyword evidence="20" id="KW-1185">Reference proteome</keyword>
<dbReference type="Gene3D" id="3.40.50.410">
    <property type="entry name" value="von Willebrand factor, type A domain"/>
    <property type="match status" value="1"/>
</dbReference>
<dbReference type="GO" id="GO:0003684">
    <property type="term" value="F:damaged DNA binding"/>
    <property type="evidence" value="ECO:0007669"/>
    <property type="project" value="InterPro"/>
</dbReference>
<dbReference type="Pfam" id="PF03731">
    <property type="entry name" value="Ku_N"/>
    <property type="match status" value="1"/>
</dbReference>
<keyword evidence="10" id="KW-0233">DNA recombination</keyword>
<comment type="catalytic activity">
    <reaction evidence="13">
        <text>ATP + H2O = ADP + phosphate + H(+)</text>
        <dbReference type="Rhea" id="RHEA:13065"/>
        <dbReference type="ChEBI" id="CHEBI:15377"/>
        <dbReference type="ChEBI" id="CHEBI:15378"/>
        <dbReference type="ChEBI" id="CHEBI:30616"/>
        <dbReference type="ChEBI" id="CHEBI:43474"/>
        <dbReference type="ChEBI" id="CHEBI:456216"/>
        <dbReference type="EC" id="3.6.4.12"/>
    </reaction>
</comment>
<comment type="subcellular location">
    <subcellularLocation>
        <location evidence="1">Nucleus</location>
    </subcellularLocation>
</comment>
<dbReference type="Gene3D" id="1.25.40.240">
    <property type="entry name" value="Ku, C-terminal domain"/>
    <property type="match status" value="1"/>
</dbReference>
<keyword evidence="7" id="KW-0347">Helicase</keyword>
<dbReference type="EC" id="3.6.4.12" evidence="3"/>
<dbReference type="PANTHER" id="PTHR12604">
    <property type="entry name" value="KU AUTOANTIGEN DNA HELICASE"/>
    <property type="match status" value="1"/>
</dbReference>
<dbReference type="FunFam" id="1.10.1600.10:FF:000002">
    <property type="entry name" value="X-ray repair cross-complementing protein 5"/>
    <property type="match status" value="1"/>
</dbReference>
<dbReference type="GO" id="GO:0043564">
    <property type="term" value="C:Ku70:Ku80 complex"/>
    <property type="evidence" value="ECO:0007669"/>
    <property type="project" value="InterPro"/>
</dbReference>
<keyword evidence="12" id="KW-0539">Nucleus</keyword>
<keyword evidence="4" id="KW-0547">Nucleotide-binding</keyword>
<evidence type="ECO:0000313" key="20">
    <source>
        <dbReference type="Proteomes" id="UP001443914"/>
    </source>
</evidence>
<dbReference type="FunFam" id="2.40.290.10:FF:000006">
    <property type="entry name" value="ATP-dependent DNA helicase 2 subunit KU80"/>
    <property type="match status" value="1"/>
</dbReference>
<evidence type="ECO:0000259" key="18">
    <source>
        <dbReference type="SMART" id="SM00559"/>
    </source>
</evidence>
<accession>A0AAW1NHM4</accession>